<organism evidence="1 2">
    <name type="scientific">Boletus edulis BED1</name>
    <dbReference type="NCBI Taxonomy" id="1328754"/>
    <lineage>
        <taxon>Eukaryota</taxon>
        <taxon>Fungi</taxon>
        <taxon>Dikarya</taxon>
        <taxon>Basidiomycota</taxon>
        <taxon>Agaricomycotina</taxon>
        <taxon>Agaricomycetes</taxon>
        <taxon>Agaricomycetidae</taxon>
        <taxon>Boletales</taxon>
        <taxon>Boletineae</taxon>
        <taxon>Boletaceae</taxon>
        <taxon>Boletoideae</taxon>
        <taxon>Boletus</taxon>
    </lineage>
</organism>
<accession>A0AAD4BE78</accession>
<protein>
    <submittedName>
        <fullName evidence="1">Uncharacterized protein</fullName>
    </submittedName>
</protein>
<dbReference type="AlphaFoldDB" id="A0AAD4BE78"/>
<proteinExistence type="predicted"/>
<sequence length="53" mass="6056">MSTSTTTTRHSLFMMLVDDALSILQYHYRTMTTLRTQMCHSQKDGPNCIDGLC</sequence>
<gene>
    <name evidence="1" type="ORF">L210DRAFT_953251</name>
</gene>
<reference evidence="1" key="1">
    <citation type="submission" date="2019-10" db="EMBL/GenBank/DDBJ databases">
        <authorList>
            <consortium name="DOE Joint Genome Institute"/>
            <person name="Kuo A."/>
            <person name="Miyauchi S."/>
            <person name="Kiss E."/>
            <person name="Drula E."/>
            <person name="Kohler A."/>
            <person name="Sanchez-Garcia M."/>
            <person name="Andreopoulos B."/>
            <person name="Barry K.W."/>
            <person name="Bonito G."/>
            <person name="Buee M."/>
            <person name="Carver A."/>
            <person name="Chen C."/>
            <person name="Cichocki N."/>
            <person name="Clum A."/>
            <person name="Culley D."/>
            <person name="Crous P.W."/>
            <person name="Fauchery L."/>
            <person name="Girlanda M."/>
            <person name="Hayes R."/>
            <person name="Keri Z."/>
            <person name="LaButti K."/>
            <person name="Lipzen A."/>
            <person name="Lombard V."/>
            <person name="Magnuson J."/>
            <person name="Maillard F."/>
            <person name="Morin E."/>
            <person name="Murat C."/>
            <person name="Nolan M."/>
            <person name="Ohm R."/>
            <person name="Pangilinan J."/>
            <person name="Pereira M."/>
            <person name="Perotto S."/>
            <person name="Peter M."/>
            <person name="Riley R."/>
            <person name="Sitrit Y."/>
            <person name="Stielow B."/>
            <person name="Szollosi G."/>
            <person name="Zifcakova L."/>
            <person name="Stursova M."/>
            <person name="Spatafora J.W."/>
            <person name="Tedersoo L."/>
            <person name="Vaario L.-M."/>
            <person name="Yamada A."/>
            <person name="Yan M."/>
            <person name="Wang P."/>
            <person name="Xu J."/>
            <person name="Bruns T."/>
            <person name="Baldrian P."/>
            <person name="Vilgalys R."/>
            <person name="Henrissat B."/>
            <person name="Grigoriev I.V."/>
            <person name="Hibbett D."/>
            <person name="Nagy L.G."/>
            <person name="Martin F.M."/>
        </authorList>
    </citation>
    <scope>NUCLEOTIDE SEQUENCE</scope>
    <source>
        <strain evidence="1">BED1</strain>
    </source>
</reference>
<comment type="caution">
    <text evidence="1">The sequence shown here is derived from an EMBL/GenBank/DDBJ whole genome shotgun (WGS) entry which is preliminary data.</text>
</comment>
<reference evidence="1" key="2">
    <citation type="journal article" date="2020" name="Nat. Commun.">
        <title>Large-scale genome sequencing of mycorrhizal fungi provides insights into the early evolution of symbiotic traits.</title>
        <authorList>
            <person name="Miyauchi S."/>
            <person name="Kiss E."/>
            <person name="Kuo A."/>
            <person name="Drula E."/>
            <person name="Kohler A."/>
            <person name="Sanchez-Garcia M."/>
            <person name="Morin E."/>
            <person name="Andreopoulos B."/>
            <person name="Barry K.W."/>
            <person name="Bonito G."/>
            <person name="Buee M."/>
            <person name="Carver A."/>
            <person name="Chen C."/>
            <person name="Cichocki N."/>
            <person name="Clum A."/>
            <person name="Culley D."/>
            <person name="Crous P.W."/>
            <person name="Fauchery L."/>
            <person name="Girlanda M."/>
            <person name="Hayes R.D."/>
            <person name="Keri Z."/>
            <person name="LaButti K."/>
            <person name="Lipzen A."/>
            <person name="Lombard V."/>
            <person name="Magnuson J."/>
            <person name="Maillard F."/>
            <person name="Murat C."/>
            <person name="Nolan M."/>
            <person name="Ohm R.A."/>
            <person name="Pangilinan J."/>
            <person name="Pereira M.F."/>
            <person name="Perotto S."/>
            <person name="Peter M."/>
            <person name="Pfister S."/>
            <person name="Riley R."/>
            <person name="Sitrit Y."/>
            <person name="Stielow J.B."/>
            <person name="Szollosi G."/>
            <person name="Zifcakova L."/>
            <person name="Stursova M."/>
            <person name="Spatafora J.W."/>
            <person name="Tedersoo L."/>
            <person name="Vaario L.M."/>
            <person name="Yamada A."/>
            <person name="Yan M."/>
            <person name="Wang P."/>
            <person name="Xu J."/>
            <person name="Bruns T."/>
            <person name="Baldrian P."/>
            <person name="Vilgalys R."/>
            <person name="Dunand C."/>
            <person name="Henrissat B."/>
            <person name="Grigoriev I.V."/>
            <person name="Hibbett D."/>
            <person name="Nagy L.G."/>
            <person name="Martin F.M."/>
        </authorList>
    </citation>
    <scope>NUCLEOTIDE SEQUENCE</scope>
    <source>
        <strain evidence="1">BED1</strain>
    </source>
</reference>
<keyword evidence="2" id="KW-1185">Reference proteome</keyword>
<dbReference type="Proteomes" id="UP001194468">
    <property type="component" value="Unassembled WGS sequence"/>
</dbReference>
<evidence type="ECO:0000313" key="2">
    <source>
        <dbReference type="Proteomes" id="UP001194468"/>
    </source>
</evidence>
<evidence type="ECO:0000313" key="1">
    <source>
        <dbReference type="EMBL" id="KAF8422140.1"/>
    </source>
</evidence>
<feature type="non-terminal residue" evidence="1">
    <location>
        <position position="1"/>
    </location>
</feature>
<dbReference type="EMBL" id="WHUW01000132">
    <property type="protein sequence ID" value="KAF8422140.1"/>
    <property type="molecule type" value="Genomic_DNA"/>
</dbReference>
<name>A0AAD4BE78_BOLED</name>